<dbReference type="EMBL" id="CP003053">
    <property type="protein sequence ID" value="AFM15561.1"/>
    <property type="molecule type" value="Genomic_DNA"/>
</dbReference>
<dbReference type="SUPFAM" id="SSF46894">
    <property type="entry name" value="C-terminal effector domain of the bipartite response regulators"/>
    <property type="match status" value="1"/>
</dbReference>
<dbReference type="CDD" id="cd06170">
    <property type="entry name" value="LuxR_C_like"/>
    <property type="match status" value="1"/>
</dbReference>
<reference evidence="5 6" key="1">
    <citation type="submission" date="2012-06" db="EMBL/GenBank/DDBJ databases">
        <title>Complete sequence of chromosome of Mycobacterium chubuense NBB4.</title>
        <authorList>
            <consortium name="US DOE Joint Genome Institute"/>
            <person name="Lucas S."/>
            <person name="Han J."/>
            <person name="Lapidus A."/>
            <person name="Cheng J.-F."/>
            <person name="Goodwin L."/>
            <person name="Pitluck S."/>
            <person name="Peters L."/>
            <person name="Mikhailova N."/>
            <person name="Teshima H."/>
            <person name="Detter J.C."/>
            <person name="Han C."/>
            <person name="Tapia R."/>
            <person name="Land M."/>
            <person name="Hauser L."/>
            <person name="Kyrpides N."/>
            <person name="Ivanova N."/>
            <person name="Pagani I."/>
            <person name="Mattes T."/>
            <person name="Holmes A."/>
            <person name="Rutledge P."/>
            <person name="Paulsen I."/>
            <person name="Coleman N."/>
            <person name="Woyke T."/>
        </authorList>
    </citation>
    <scope>NUCLEOTIDE SEQUENCE [LARGE SCALE GENOMIC DNA]</scope>
    <source>
        <strain evidence="5 6">NBB4</strain>
    </source>
</reference>
<accession>I4BE54</accession>
<dbReference type="KEGG" id="mcb:Mycch_0744"/>
<feature type="domain" description="HTH luxR-type" evidence="3">
    <location>
        <begin position="239"/>
        <end position="304"/>
    </location>
</feature>
<proteinExistence type="predicted"/>
<evidence type="ECO:0000259" key="3">
    <source>
        <dbReference type="PROSITE" id="PS50043"/>
    </source>
</evidence>
<dbReference type="InterPro" id="IPR039420">
    <property type="entry name" value="WalR-like"/>
</dbReference>
<dbReference type="STRING" id="710421.Mycch_0744"/>
<dbReference type="SMART" id="SM00448">
    <property type="entry name" value="REC"/>
    <property type="match status" value="1"/>
</dbReference>
<dbReference type="eggNOG" id="COG2197">
    <property type="taxonomic scope" value="Bacteria"/>
</dbReference>
<dbReference type="PANTHER" id="PTHR43214">
    <property type="entry name" value="TWO-COMPONENT RESPONSE REGULATOR"/>
    <property type="match status" value="1"/>
</dbReference>
<dbReference type="PANTHER" id="PTHR43214:SF43">
    <property type="entry name" value="TWO-COMPONENT RESPONSE REGULATOR"/>
    <property type="match status" value="1"/>
</dbReference>
<dbReference type="InterPro" id="IPR001789">
    <property type="entry name" value="Sig_transdc_resp-reg_receiver"/>
</dbReference>
<dbReference type="Gene3D" id="3.40.50.2300">
    <property type="match status" value="1"/>
</dbReference>
<dbReference type="PROSITE" id="PS50043">
    <property type="entry name" value="HTH_LUXR_2"/>
    <property type="match status" value="1"/>
</dbReference>
<evidence type="ECO:0000256" key="1">
    <source>
        <dbReference type="ARBA" id="ARBA00023125"/>
    </source>
</evidence>
<keyword evidence="6" id="KW-1185">Reference proteome</keyword>
<feature type="domain" description="Response regulatory" evidence="4">
    <location>
        <begin position="98"/>
        <end position="212"/>
    </location>
</feature>
<sequence length="312" mass="33874">MSTELTKSTQVLANPGDGRLPSDWAPVPVRRRVQVSGAVRATECVYRRPAAASPFRQGLRESAAWPAAAGWESPPIVDLGAACVESLPDELMVAPERKVLIVDDCKLNRENLATVFTDHGGAAPAVAWDLPSLFAALTATRASLILLNINTRDSAMLLQAIFEINPGHKVIVMGMAEDDDEGIVACAEAGVAGYHLRNESLEDLLALMGRVADGESLCSPRVSAILLRRLSTLAAQREPTTKELVLTAREVQILRMLEMGLSNREIADRLCIAIHTVKNHVHSVLRKLGVSNRTEAAARFRTVRFTEVESED</sequence>
<dbReference type="PATRIC" id="fig|710421.3.peg.741"/>
<dbReference type="PROSITE" id="PS50110">
    <property type="entry name" value="RESPONSE_REGULATORY"/>
    <property type="match status" value="1"/>
</dbReference>
<dbReference type="Pfam" id="PF00196">
    <property type="entry name" value="GerE"/>
    <property type="match status" value="1"/>
</dbReference>
<evidence type="ECO:0000256" key="2">
    <source>
        <dbReference type="PROSITE-ProRule" id="PRU00169"/>
    </source>
</evidence>
<dbReference type="SMART" id="SM00421">
    <property type="entry name" value="HTH_LUXR"/>
    <property type="match status" value="1"/>
</dbReference>
<evidence type="ECO:0000313" key="5">
    <source>
        <dbReference type="EMBL" id="AFM15561.1"/>
    </source>
</evidence>
<gene>
    <name evidence="5" type="ordered locus">Mycch_0744</name>
</gene>
<dbReference type="GO" id="GO:0006355">
    <property type="term" value="P:regulation of DNA-templated transcription"/>
    <property type="evidence" value="ECO:0007669"/>
    <property type="project" value="InterPro"/>
</dbReference>
<dbReference type="Proteomes" id="UP000006057">
    <property type="component" value="Chromosome"/>
</dbReference>
<dbReference type="AlphaFoldDB" id="I4BE54"/>
<protein>
    <submittedName>
        <fullName evidence="5">Response regulator containing a CheY-like receiver domain and an HTH DNA-binding domain</fullName>
    </submittedName>
</protein>
<dbReference type="SUPFAM" id="SSF52172">
    <property type="entry name" value="CheY-like"/>
    <property type="match status" value="1"/>
</dbReference>
<evidence type="ECO:0000313" key="6">
    <source>
        <dbReference type="Proteomes" id="UP000006057"/>
    </source>
</evidence>
<dbReference type="PROSITE" id="PS00622">
    <property type="entry name" value="HTH_LUXR_1"/>
    <property type="match status" value="1"/>
</dbReference>
<dbReference type="HOGENOM" id="CLU_000445_90_8_11"/>
<evidence type="ECO:0000259" key="4">
    <source>
        <dbReference type="PROSITE" id="PS50110"/>
    </source>
</evidence>
<dbReference type="RefSeq" id="WP_014814052.1">
    <property type="nucleotide sequence ID" value="NC_018027.1"/>
</dbReference>
<dbReference type="InterPro" id="IPR016032">
    <property type="entry name" value="Sig_transdc_resp-reg_C-effctor"/>
</dbReference>
<dbReference type="GO" id="GO:0003677">
    <property type="term" value="F:DNA binding"/>
    <property type="evidence" value="ECO:0007669"/>
    <property type="project" value="UniProtKB-KW"/>
</dbReference>
<dbReference type="PRINTS" id="PR00038">
    <property type="entry name" value="HTHLUXR"/>
</dbReference>
<dbReference type="InterPro" id="IPR000792">
    <property type="entry name" value="Tscrpt_reg_LuxR_C"/>
</dbReference>
<comment type="caution">
    <text evidence="2">Lacks conserved residue(s) required for the propagation of feature annotation.</text>
</comment>
<keyword evidence="1 5" id="KW-0238">DNA-binding</keyword>
<organism evidence="5 6">
    <name type="scientific">Mycolicibacterium chubuense (strain NBB4)</name>
    <name type="common">Mycobacterium chubuense</name>
    <dbReference type="NCBI Taxonomy" id="710421"/>
    <lineage>
        <taxon>Bacteria</taxon>
        <taxon>Bacillati</taxon>
        <taxon>Actinomycetota</taxon>
        <taxon>Actinomycetes</taxon>
        <taxon>Mycobacteriales</taxon>
        <taxon>Mycobacteriaceae</taxon>
        <taxon>Mycolicibacterium</taxon>
    </lineage>
</organism>
<name>I4BE54_MYCCN</name>
<dbReference type="InterPro" id="IPR011006">
    <property type="entry name" value="CheY-like_superfamily"/>
</dbReference>
<dbReference type="GO" id="GO:0000160">
    <property type="term" value="P:phosphorelay signal transduction system"/>
    <property type="evidence" value="ECO:0007669"/>
    <property type="project" value="InterPro"/>
</dbReference>